<evidence type="ECO:0000256" key="2">
    <source>
        <dbReference type="ARBA" id="ARBA00022741"/>
    </source>
</evidence>
<dbReference type="InterPro" id="IPR004364">
    <property type="entry name" value="Aa-tRNA-synt_II"/>
</dbReference>
<dbReference type="PRINTS" id="PR00982">
    <property type="entry name" value="TRNASYNTHLYS"/>
</dbReference>
<keyword evidence="1" id="KW-0436">Ligase</keyword>
<sequence>MSQESNRKKILKDRSSMLKKVRSFFAQKKILEVDPPHLVKHPFIDEHIDTIKTRPFKKQIGYLHTSPEHIMKRLIAEGIENIYFLGHVFRKDEIGNLHNIEFTMIEWYKSNTTYQKFIKDNIEILKLFVKFKKVEKLSFFDLFFKNFDLDLSRCTKKDLLNTLKKLKISTSKDIEKNALISLIVDYFFSKKAKKDVLYLIYDFLKEETPLAKTHMRNNIEVAKRFEFYLNGFELANGYLELNDQKIIRKRFEKIIKKKKQLTLDENFLKSINHIGNNLYGIAIGFDRLMMLKHKTPNIKDVLYFSYLEL</sequence>
<organism evidence="5">
    <name type="scientific">marine sediment metagenome</name>
    <dbReference type="NCBI Taxonomy" id="412755"/>
    <lineage>
        <taxon>unclassified sequences</taxon>
        <taxon>metagenomes</taxon>
        <taxon>ecological metagenomes</taxon>
    </lineage>
</organism>
<dbReference type="GO" id="GO:0005829">
    <property type="term" value="C:cytosol"/>
    <property type="evidence" value="ECO:0007669"/>
    <property type="project" value="TreeGrafter"/>
</dbReference>
<accession>A0A0F9L3H7</accession>
<protein>
    <recommendedName>
        <fullName evidence="4">Aminoacyl-transfer RNA synthetases class-II family profile domain-containing protein</fullName>
    </recommendedName>
</protein>
<name>A0A0F9L3H7_9ZZZZ</name>
<reference evidence="5" key="1">
    <citation type="journal article" date="2015" name="Nature">
        <title>Complex archaea that bridge the gap between prokaryotes and eukaryotes.</title>
        <authorList>
            <person name="Spang A."/>
            <person name="Saw J.H."/>
            <person name="Jorgensen S.L."/>
            <person name="Zaremba-Niedzwiedzka K."/>
            <person name="Martijn J."/>
            <person name="Lind A.E."/>
            <person name="van Eijk R."/>
            <person name="Schleper C."/>
            <person name="Guy L."/>
            <person name="Ettema T.J."/>
        </authorList>
    </citation>
    <scope>NUCLEOTIDE SEQUENCE</scope>
</reference>
<dbReference type="Pfam" id="PF00152">
    <property type="entry name" value="tRNA-synt_2"/>
    <property type="match status" value="1"/>
</dbReference>
<dbReference type="PANTHER" id="PTHR42918:SF6">
    <property type="entry name" value="ELONGATION FACTOR P--(R)-BETA-LYSINE LIGASE"/>
    <property type="match status" value="1"/>
</dbReference>
<dbReference type="GO" id="GO:0006430">
    <property type="term" value="P:lysyl-tRNA aminoacylation"/>
    <property type="evidence" value="ECO:0007669"/>
    <property type="project" value="InterPro"/>
</dbReference>
<feature type="domain" description="Aminoacyl-transfer RNA synthetases class-II family profile" evidence="4">
    <location>
        <begin position="14"/>
        <end position="300"/>
    </location>
</feature>
<gene>
    <name evidence="5" type="ORF">LCGC14_1327420</name>
</gene>
<keyword evidence="2" id="KW-0547">Nucleotide-binding</keyword>
<dbReference type="AlphaFoldDB" id="A0A0F9L3H7"/>
<keyword evidence="3" id="KW-0067">ATP-binding</keyword>
<evidence type="ECO:0000256" key="3">
    <source>
        <dbReference type="ARBA" id="ARBA00022840"/>
    </source>
</evidence>
<dbReference type="PANTHER" id="PTHR42918">
    <property type="entry name" value="LYSYL-TRNA SYNTHETASE"/>
    <property type="match status" value="1"/>
</dbReference>
<dbReference type="EMBL" id="LAZR01007984">
    <property type="protein sequence ID" value="KKM81671.1"/>
    <property type="molecule type" value="Genomic_DNA"/>
</dbReference>
<proteinExistence type="predicted"/>
<evidence type="ECO:0000256" key="1">
    <source>
        <dbReference type="ARBA" id="ARBA00022598"/>
    </source>
</evidence>
<dbReference type="InterPro" id="IPR006195">
    <property type="entry name" value="aa-tRNA-synth_II"/>
</dbReference>
<dbReference type="GO" id="GO:0005524">
    <property type="term" value="F:ATP binding"/>
    <property type="evidence" value="ECO:0007669"/>
    <property type="project" value="UniProtKB-KW"/>
</dbReference>
<dbReference type="InterPro" id="IPR045864">
    <property type="entry name" value="aa-tRNA-synth_II/BPL/LPL"/>
</dbReference>
<comment type="caution">
    <text evidence="5">The sequence shown here is derived from an EMBL/GenBank/DDBJ whole genome shotgun (WGS) entry which is preliminary data.</text>
</comment>
<dbReference type="Gene3D" id="3.30.930.10">
    <property type="entry name" value="Bira Bifunctional Protein, Domain 2"/>
    <property type="match status" value="1"/>
</dbReference>
<evidence type="ECO:0000259" key="4">
    <source>
        <dbReference type="PROSITE" id="PS50862"/>
    </source>
</evidence>
<dbReference type="GO" id="GO:0004824">
    <property type="term" value="F:lysine-tRNA ligase activity"/>
    <property type="evidence" value="ECO:0007669"/>
    <property type="project" value="InterPro"/>
</dbReference>
<dbReference type="GO" id="GO:0000049">
    <property type="term" value="F:tRNA binding"/>
    <property type="evidence" value="ECO:0007669"/>
    <property type="project" value="TreeGrafter"/>
</dbReference>
<dbReference type="InterPro" id="IPR018149">
    <property type="entry name" value="Lys-tRNA-synth_II_C"/>
</dbReference>
<dbReference type="PROSITE" id="PS50862">
    <property type="entry name" value="AA_TRNA_LIGASE_II"/>
    <property type="match status" value="1"/>
</dbReference>
<evidence type="ECO:0000313" key="5">
    <source>
        <dbReference type="EMBL" id="KKM81671.1"/>
    </source>
</evidence>
<dbReference type="SUPFAM" id="SSF55681">
    <property type="entry name" value="Class II aaRS and biotin synthetases"/>
    <property type="match status" value="1"/>
</dbReference>